<organism evidence="2">
    <name type="scientific">viral metagenome</name>
    <dbReference type="NCBI Taxonomy" id="1070528"/>
    <lineage>
        <taxon>unclassified sequences</taxon>
        <taxon>metagenomes</taxon>
        <taxon>organismal metagenomes</taxon>
    </lineage>
</organism>
<dbReference type="InterPro" id="IPR002838">
    <property type="entry name" value="AIM24"/>
</dbReference>
<name>A0A6C0LR54_9ZZZZ</name>
<protein>
    <recommendedName>
        <fullName evidence="3">Altered inheritance of mitochondria protein 24, mitochondrial</fullName>
    </recommendedName>
</protein>
<dbReference type="AlphaFoldDB" id="A0A6C0LR54"/>
<dbReference type="InterPro" id="IPR036983">
    <property type="entry name" value="AIM24_sf"/>
</dbReference>
<reference evidence="2" key="1">
    <citation type="journal article" date="2020" name="Nature">
        <title>Giant virus diversity and host interactions through global metagenomics.</title>
        <authorList>
            <person name="Schulz F."/>
            <person name="Roux S."/>
            <person name="Paez-Espino D."/>
            <person name="Jungbluth S."/>
            <person name="Walsh D.A."/>
            <person name="Denef V.J."/>
            <person name="McMahon K.D."/>
            <person name="Konstantinidis K.T."/>
            <person name="Eloe-Fadrosh E.A."/>
            <person name="Kyrpides N.C."/>
            <person name="Woyke T."/>
        </authorList>
    </citation>
    <scope>NUCLEOTIDE SEQUENCE</scope>
    <source>
        <strain evidence="2">GVMAG-M-3300027963-41</strain>
    </source>
</reference>
<evidence type="ECO:0000256" key="1">
    <source>
        <dbReference type="SAM" id="MobiDB-lite"/>
    </source>
</evidence>
<evidence type="ECO:0008006" key="3">
    <source>
        <dbReference type="Google" id="ProtNLM"/>
    </source>
</evidence>
<dbReference type="Pfam" id="PF01987">
    <property type="entry name" value="AIM24"/>
    <property type="match status" value="1"/>
</dbReference>
<feature type="region of interest" description="Disordered" evidence="1">
    <location>
        <begin position="369"/>
        <end position="390"/>
    </location>
</feature>
<dbReference type="Gene3D" id="3.60.160.10">
    <property type="entry name" value="Mitochondrial biogenesis AIM24"/>
    <property type="match status" value="1"/>
</dbReference>
<accession>A0A6C0LR54</accession>
<dbReference type="EMBL" id="MN740533">
    <property type="protein sequence ID" value="QHU31782.1"/>
    <property type="molecule type" value="Genomic_DNA"/>
</dbReference>
<sequence>MFSFFQFPQSGPTSKPEAVKEVLPTTDAVVGSTFVQPGVSADAPVPKTAGIGAPSASVAPLPDNVALSSSGTGAVGTASSPFASLGAAITNKGGYDILKFSLKPGANLITNQETMAYMDGGLTTNAQLGSGGFWGAFARSFSGSSALQNAIANPTKNELDIYLSPFLQGSIIQIDVKAGETWRFADKAFMACTSNLTVSGDVNVFNNFRLLFAGQNAAYTTVAASATDGIVWVSAYGGVDVHQIPMGTGSTVPLFINNGCFLGMLTKTGAVDFWQDYVRVGTAGGFFNAIFTNIGFVMKIQDKNPPIRPGPLTCLVLTQSLNRHHLDDYIRKIAERVAQQYVNSSSGARVGGLIPELYRAATYGGARRRHTRKARVADPAPSESPRIMYE</sequence>
<proteinExistence type="predicted"/>
<evidence type="ECO:0000313" key="2">
    <source>
        <dbReference type="EMBL" id="QHU31782.1"/>
    </source>
</evidence>
<dbReference type="InterPro" id="IPR016031">
    <property type="entry name" value="Trp_RNA-bd_attenuator-like_dom"/>
</dbReference>
<dbReference type="SUPFAM" id="SSF51219">
    <property type="entry name" value="TRAP-like"/>
    <property type="match status" value="1"/>
</dbReference>